<dbReference type="Gene3D" id="3.40.50.720">
    <property type="entry name" value="NAD(P)-binding Rossmann-like Domain"/>
    <property type="match status" value="1"/>
</dbReference>
<reference evidence="4 5" key="1">
    <citation type="submission" date="2017-10" db="EMBL/GenBank/DDBJ databases">
        <title>Comparative genomics in systemic dimorphic fungi from Ajellomycetaceae.</title>
        <authorList>
            <person name="Munoz J.F."/>
            <person name="Mcewen J.G."/>
            <person name="Clay O.K."/>
            <person name="Cuomo C.A."/>
        </authorList>
    </citation>
    <scope>NUCLEOTIDE SEQUENCE [LARGE SCALE GENOMIC DNA]</scope>
    <source>
        <strain evidence="4 5">UAMH7299</strain>
    </source>
</reference>
<evidence type="ECO:0000313" key="5">
    <source>
        <dbReference type="Proteomes" id="UP000224634"/>
    </source>
</evidence>
<evidence type="ECO:0000256" key="2">
    <source>
        <dbReference type="ARBA" id="ARBA00022857"/>
    </source>
</evidence>
<evidence type="ECO:0000256" key="3">
    <source>
        <dbReference type="ARBA" id="ARBA00023002"/>
    </source>
</evidence>
<dbReference type="InterPro" id="IPR020904">
    <property type="entry name" value="Sc_DH/Rdtase_CS"/>
</dbReference>
<dbReference type="Proteomes" id="UP000224634">
    <property type="component" value="Unassembled WGS sequence"/>
</dbReference>
<evidence type="ECO:0000256" key="1">
    <source>
        <dbReference type="ARBA" id="ARBA00006484"/>
    </source>
</evidence>
<dbReference type="GO" id="GO:0050664">
    <property type="term" value="F:oxidoreductase activity, acting on NAD(P)H, oxygen as acceptor"/>
    <property type="evidence" value="ECO:0007669"/>
    <property type="project" value="TreeGrafter"/>
</dbReference>
<keyword evidence="3" id="KW-0560">Oxidoreductase</keyword>
<gene>
    <name evidence="4" type="ORF">AJ80_05870</name>
</gene>
<evidence type="ECO:0008006" key="6">
    <source>
        <dbReference type="Google" id="ProtNLM"/>
    </source>
</evidence>
<dbReference type="SUPFAM" id="SSF51735">
    <property type="entry name" value="NAD(P)-binding Rossmann-fold domains"/>
    <property type="match status" value="1"/>
</dbReference>
<dbReference type="EMBL" id="PDNA01000092">
    <property type="protein sequence ID" value="PGH14550.1"/>
    <property type="molecule type" value="Genomic_DNA"/>
</dbReference>
<keyword evidence="5" id="KW-1185">Reference proteome</keyword>
<accession>A0A2B7XZU8</accession>
<protein>
    <recommendedName>
        <fullName evidence="6">Short chain dehydrogenase/reductase</fullName>
    </recommendedName>
</protein>
<dbReference type="GO" id="GO:0016616">
    <property type="term" value="F:oxidoreductase activity, acting on the CH-OH group of donors, NAD or NADP as acceptor"/>
    <property type="evidence" value="ECO:0007669"/>
    <property type="project" value="UniProtKB-ARBA"/>
</dbReference>
<dbReference type="AlphaFoldDB" id="A0A2B7XZU8"/>
<dbReference type="Pfam" id="PF00106">
    <property type="entry name" value="adh_short"/>
    <property type="match status" value="1"/>
</dbReference>
<keyword evidence="2" id="KW-0521">NADP</keyword>
<dbReference type="InterPro" id="IPR002347">
    <property type="entry name" value="SDR_fam"/>
</dbReference>
<comment type="caution">
    <text evidence="4">The sequence shown here is derived from an EMBL/GenBank/DDBJ whole genome shotgun (WGS) entry which is preliminary data.</text>
</comment>
<dbReference type="OrthoDB" id="5307821at2759"/>
<dbReference type="PROSITE" id="PS00061">
    <property type="entry name" value="ADH_SHORT"/>
    <property type="match status" value="1"/>
</dbReference>
<name>A0A2B7XZU8_POLH7</name>
<comment type="similarity">
    <text evidence="1">Belongs to the short-chain dehydrogenases/reductases (SDR) family.</text>
</comment>
<evidence type="ECO:0000313" key="4">
    <source>
        <dbReference type="EMBL" id="PGH14550.1"/>
    </source>
</evidence>
<dbReference type="CDD" id="cd05233">
    <property type="entry name" value="SDR_c"/>
    <property type="match status" value="1"/>
</dbReference>
<dbReference type="PANTHER" id="PTHR43008:SF7">
    <property type="entry name" value="SHORT CHAIN DEHYDROGENASE_REDUCTASE (AFU_ORTHOLOGUE AFUA_2G00830)"/>
    <property type="match status" value="1"/>
</dbReference>
<dbReference type="PANTHER" id="PTHR43008">
    <property type="entry name" value="BENZIL REDUCTASE"/>
    <property type="match status" value="1"/>
</dbReference>
<proteinExistence type="inferred from homology"/>
<organism evidence="4 5">
    <name type="scientific">Polytolypa hystricis (strain UAMH7299)</name>
    <dbReference type="NCBI Taxonomy" id="1447883"/>
    <lineage>
        <taxon>Eukaryota</taxon>
        <taxon>Fungi</taxon>
        <taxon>Dikarya</taxon>
        <taxon>Ascomycota</taxon>
        <taxon>Pezizomycotina</taxon>
        <taxon>Eurotiomycetes</taxon>
        <taxon>Eurotiomycetidae</taxon>
        <taxon>Onygenales</taxon>
        <taxon>Onygenales incertae sedis</taxon>
        <taxon>Polytolypa</taxon>
    </lineage>
</organism>
<dbReference type="PRINTS" id="PR00081">
    <property type="entry name" value="GDHRDH"/>
</dbReference>
<dbReference type="STRING" id="1447883.A0A2B7XZU8"/>
<sequence>MSSTVFRAGATALISGSGSGIGFSIAQLCRSYSMNLILIDVHAENLAKAHLILPDTATAKTMTHAMDVSDLSSWEFLREKVTERFPEGIDFLVLNAGASFKPKTGEGKKMWEDLEYFQKTFATNLRGVLNGISTFLPAITGGSPQGHRAVVITGSKQGITNPPGTNPAYNASKSAVKSIAEHLAHDLRSDPATSSNVSVHLLIPGWTYTTMTGSAGPAPDPAAKPKGAWLPSQVAEYMRTKMGQGKFYIVCPDDDVGEALDKARIAWAVGDIIEGRPALSRWDQGWKDKASEWINNEAKRRESEQ</sequence>
<dbReference type="InterPro" id="IPR036291">
    <property type="entry name" value="NAD(P)-bd_dom_sf"/>
</dbReference>